<sequence length="173" mass="19428">MSRLETTPANPTHGPPRRGAGEPRAVAYKVPSRYKYHIQKDCIPASHFHHRLTVTKITFSEYQFRTSADASDSLCAWVKELLELNKPMGKVTLIEIPTRSSPDGFQLPNHQVFVYVKGDITPEATGLGRQHSLPHHQRNPVRVHWTAHGDPNFCNYCKSEGHVLGCWSSSGSM</sequence>
<evidence type="ECO:0000256" key="1">
    <source>
        <dbReference type="SAM" id="MobiDB-lite"/>
    </source>
</evidence>
<feature type="region of interest" description="Disordered" evidence="1">
    <location>
        <begin position="1"/>
        <end position="24"/>
    </location>
</feature>
<feature type="compositionally biased region" description="Polar residues" evidence="1">
    <location>
        <begin position="1"/>
        <end position="10"/>
    </location>
</feature>
<proteinExistence type="predicted"/>
<dbReference type="OrthoDB" id="2446149at2759"/>
<dbReference type="AlphaFoldDB" id="A0A9P7XIU5"/>
<accession>A0A9P7XIU5</accession>
<evidence type="ECO:0000313" key="2">
    <source>
        <dbReference type="EMBL" id="KAG9061293.1"/>
    </source>
</evidence>
<name>A0A9P7XIU5_9FUNG</name>
<gene>
    <name evidence="2" type="ORF">KI688_007631</name>
</gene>
<organism evidence="2 3">
    <name type="scientific">Linnemannia hyalina</name>
    <dbReference type="NCBI Taxonomy" id="64524"/>
    <lineage>
        <taxon>Eukaryota</taxon>
        <taxon>Fungi</taxon>
        <taxon>Fungi incertae sedis</taxon>
        <taxon>Mucoromycota</taxon>
        <taxon>Mortierellomycotina</taxon>
        <taxon>Mortierellomycetes</taxon>
        <taxon>Mortierellales</taxon>
        <taxon>Mortierellaceae</taxon>
        <taxon>Linnemannia</taxon>
    </lineage>
</organism>
<comment type="caution">
    <text evidence="2">The sequence shown here is derived from an EMBL/GenBank/DDBJ whole genome shotgun (WGS) entry which is preliminary data.</text>
</comment>
<keyword evidence="3" id="KW-1185">Reference proteome</keyword>
<evidence type="ECO:0000313" key="3">
    <source>
        <dbReference type="Proteomes" id="UP000707451"/>
    </source>
</evidence>
<protein>
    <submittedName>
        <fullName evidence="2">Uncharacterized protein</fullName>
    </submittedName>
</protein>
<dbReference type="EMBL" id="JAHRHY010000025">
    <property type="protein sequence ID" value="KAG9061293.1"/>
    <property type="molecule type" value="Genomic_DNA"/>
</dbReference>
<dbReference type="Proteomes" id="UP000707451">
    <property type="component" value="Unassembled WGS sequence"/>
</dbReference>
<reference evidence="2" key="1">
    <citation type="submission" date="2021-06" db="EMBL/GenBank/DDBJ databases">
        <title>Genome Sequence of Mortierella hyaline Strain SCG-10, a Cold-Adapted, Nitrate-Reducing Fungus Isolated from Soil in Minnesota, USA.</title>
        <authorList>
            <person name="Aldossari N."/>
        </authorList>
    </citation>
    <scope>NUCLEOTIDE SEQUENCE</scope>
    <source>
        <strain evidence="2">SCG-10</strain>
    </source>
</reference>